<evidence type="ECO:0000313" key="2">
    <source>
        <dbReference type="Proteomes" id="UP001215598"/>
    </source>
</evidence>
<protein>
    <submittedName>
        <fullName evidence="1">Uncharacterized protein</fullName>
    </submittedName>
</protein>
<comment type="caution">
    <text evidence="1">The sequence shown here is derived from an EMBL/GenBank/DDBJ whole genome shotgun (WGS) entry which is preliminary data.</text>
</comment>
<dbReference type="EMBL" id="JARKIB010000017">
    <property type="protein sequence ID" value="KAJ7769825.1"/>
    <property type="molecule type" value="Genomic_DNA"/>
</dbReference>
<accession>A0AAD7NPP2</accession>
<organism evidence="1 2">
    <name type="scientific">Mycena metata</name>
    <dbReference type="NCBI Taxonomy" id="1033252"/>
    <lineage>
        <taxon>Eukaryota</taxon>
        <taxon>Fungi</taxon>
        <taxon>Dikarya</taxon>
        <taxon>Basidiomycota</taxon>
        <taxon>Agaricomycotina</taxon>
        <taxon>Agaricomycetes</taxon>
        <taxon>Agaricomycetidae</taxon>
        <taxon>Agaricales</taxon>
        <taxon>Marasmiineae</taxon>
        <taxon>Mycenaceae</taxon>
        <taxon>Mycena</taxon>
    </lineage>
</organism>
<gene>
    <name evidence="1" type="ORF">B0H16DRAFT_234414</name>
</gene>
<evidence type="ECO:0000313" key="1">
    <source>
        <dbReference type="EMBL" id="KAJ7769825.1"/>
    </source>
</evidence>
<dbReference type="Proteomes" id="UP001215598">
    <property type="component" value="Unassembled WGS sequence"/>
</dbReference>
<name>A0AAD7NPP2_9AGAR</name>
<sequence>MLRRSSVRAGTVAVLPPCHFCDQTICVSAGLEVKVARYREDGGDSRGADCGQERKEEPDLKLSEFPIHQMGPLNVDANTPTLLPLHPAPRTFLAQVPHVLPHESSSALTTISNIFFDYLGTRQPYRTSNNNQRHCPFAPNTPYPCDFLPFKLE</sequence>
<keyword evidence="2" id="KW-1185">Reference proteome</keyword>
<dbReference type="AlphaFoldDB" id="A0AAD7NPP2"/>
<proteinExistence type="predicted"/>
<reference evidence="1" key="1">
    <citation type="submission" date="2023-03" db="EMBL/GenBank/DDBJ databases">
        <title>Massive genome expansion in bonnet fungi (Mycena s.s.) driven by repeated elements and novel gene families across ecological guilds.</title>
        <authorList>
            <consortium name="Lawrence Berkeley National Laboratory"/>
            <person name="Harder C.B."/>
            <person name="Miyauchi S."/>
            <person name="Viragh M."/>
            <person name="Kuo A."/>
            <person name="Thoen E."/>
            <person name="Andreopoulos B."/>
            <person name="Lu D."/>
            <person name="Skrede I."/>
            <person name="Drula E."/>
            <person name="Henrissat B."/>
            <person name="Morin E."/>
            <person name="Kohler A."/>
            <person name="Barry K."/>
            <person name="LaButti K."/>
            <person name="Morin E."/>
            <person name="Salamov A."/>
            <person name="Lipzen A."/>
            <person name="Mereny Z."/>
            <person name="Hegedus B."/>
            <person name="Baldrian P."/>
            <person name="Stursova M."/>
            <person name="Weitz H."/>
            <person name="Taylor A."/>
            <person name="Grigoriev I.V."/>
            <person name="Nagy L.G."/>
            <person name="Martin F."/>
            <person name="Kauserud H."/>
        </authorList>
    </citation>
    <scope>NUCLEOTIDE SEQUENCE</scope>
    <source>
        <strain evidence="1">CBHHK182m</strain>
    </source>
</reference>